<feature type="compositionally biased region" description="Basic and acidic residues" evidence="1">
    <location>
        <begin position="1"/>
        <end position="12"/>
    </location>
</feature>
<organism evidence="2 3">
    <name type="scientific">Ruminiclostridium cellobioparum subsp. termitidis CT1112</name>
    <dbReference type="NCBI Taxonomy" id="1195236"/>
    <lineage>
        <taxon>Bacteria</taxon>
        <taxon>Bacillati</taxon>
        <taxon>Bacillota</taxon>
        <taxon>Clostridia</taxon>
        <taxon>Eubacteriales</taxon>
        <taxon>Oscillospiraceae</taxon>
        <taxon>Ruminiclostridium</taxon>
    </lineage>
</organism>
<comment type="caution">
    <text evidence="2">The sequence shown here is derived from an EMBL/GenBank/DDBJ whole genome shotgun (WGS) entry which is preliminary data.</text>
</comment>
<evidence type="ECO:0000256" key="1">
    <source>
        <dbReference type="SAM" id="MobiDB-lite"/>
    </source>
</evidence>
<evidence type="ECO:0000313" key="2">
    <source>
        <dbReference type="EMBL" id="EMS71006.1"/>
    </source>
</evidence>
<dbReference type="EMBL" id="AORV01000044">
    <property type="protein sequence ID" value="EMS71006.1"/>
    <property type="molecule type" value="Genomic_DNA"/>
</dbReference>
<accession>S0FL14</accession>
<feature type="region of interest" description="Disordered" evidence="1">
    <location>
        <begin position="1"/>
        <end position="27"/>
    </location>
</feature>
<dbReference type="Proteomes" id="UP000014155">
    <property type="component" value="Unassembled WGS sequence"/>
</dbReference>
<reference evidence="2 3" key="1">
    <citation type="journal article" date="2013" name="Genome Announc.">
        <title>Draft Genome Sequence of the Cellulolytic, Mesophilic, Anaerobic Bacterium Clostridium termitidis Strain CT1112 (DSM 5398).</title>
        <authorList>
            <person name="Lal S."/>
            <person name="Ramachandran U."/>
            <person name="Zhang X."/>
            <person name="Munir R."/>
            <person name="Sparling R."/>
            <person name="Levin D.B."/>
        </authorList>
    </citation>
    <scope>NUCLEOTIDE SEQUENCE [LARGE SCALE GENOMIC DNA]</scope>
    <source>
        <strain evidence="2 3">CT1112</strain>
    </source>
</reference>
<keyword evidence="3" id="KW-1185">Reference proteome</keyword>
<evidence type="ECO:0000313" key="3">
    <source>
        <dbReference type="Proteomes" id="UP000014155"/>
    </source>
</evidence>
<dbReference type="RefSeq" id="WP_004627262.1">
    <property type="nucleotide sequence ID" value="NZ_AORV01000044.1"/>
</dbReference>
<dbReference type="PATRIC" id="fig|1195236.3.peg.3478"/>
<protein>
    <submittedName>
        <fullName evidence="2">Uncharacterized protein</fullName>
    </submittedName>
</protein>
<gene>
    <name evidence="2" type="ORF">CTER_3255</name>
</gene>
<dbReference type="AlphaFoldDB" id="S0FL14"/>
<name>S0FL14_RUMCE</name>
<dbReference type="STRING" id="1195236.CTER_3255"/>
<sequence length="67" mass="8044">MRYYKVTRDNPDVKTVTNMENPGEVNTPYPEFVPSNWEWKLPQEQVKIANRLNEITDPHNRHDHKQP</sequence>
<proteinExistence type="predicted"/>